<dbReference type="Pfam" id="PF13802">
    <property type="entry name" value="Gal_mutarotas_2"/>
    <property type="match status" value="1"/>
</dbReference>
<dbReference type="Pfam" id="PF22681">
    <property type="entry name" value="Lmo2446-like_N"/>
    <property type="match status" value="1"/>
</dbReference>
<dbReference type="InterPro" id="IPR051816">
    <property type="entry name" value="Glycosyl_Hydrolase_31"/>
</dbReference>
<proteinExistence type="inferred from homology"/>
<dbReference type="InterPro" id="IPR055242">
    <property type="entry name" value="Lmo2446-like_N"/>
</dbReference>
<dbReference type="InterPro" id="IPR012341">
    <property type="entry name" value="6hp_glycosidase-like_sf"/>
</dbReference>
<protein>
    <submittedName>
        <fullName evidence="6">Alpha-glucosidase (Family GH31 glycosyl hydrolase)</fullName>
    </submittedName>
</protein>
<dbReference type="EMBL" id="JAUSUQ010000003">
    <property type="protein sequence ID" value="MDQ0338460.1"/>
    <property type="molecule type" value="Genomic_DNA"/>
</dbReference>
<dbReference type="CDD" id="cd06597">
    <property type="entry name" value="GH31_transferase_CtsY"/>
    <property type="match status" value="1"/>
</dbReference>
<evidence type="ECO:0000313" key="7">
    <source>
        <dbReference type="Proteomes" id="UP001232445"/>
    </source>
</evidence>
<dbReference type="Gene3D" id="3.20.20.80">
    <property type="entry name" value="Glycosidases"/>
    <property type="match status" value="1"/>
</dbReference>
<feature type="domain" description="Glycoside hydrolase family 31 N-terminal" evidence="3">
    <location>
        <begin position="425"/>
        <end position="570"/>
    </location>
</feature>
<name>A0ABU0CSK7_9BACI</name>
<evidence type="ECO:0000313" key="6">
    <source>
        <dbReference type="EMBL" id="MDQ0338460.1"/>
    </source>
</evidence>
<accession>A0ABU0CSK7</accession>
<dbReference type="SUPFAM" id="SSF48208">
    <property type="entry name" value="Six-hairpin glycosidases"/>
    <property type="match status" value="1"/>
</dbReference>
<dbReference type="InterPro" id="IPR011013">
    <property type="entry name" value="Gal_mutarotase_sf_dom"/>
</dbReference>
<dbReference type="InterPro" id="IPR025887">
    <property type="entry name" value="Glyco_hydro_31_N_dom"/>
</dbReference>
<evidence type="ECO:0000256" key="1">
    <source>
        <dbReference type="ARBA" id="ARBA00007806"/>
    </source>
</evidence>
<dbReference type="PANTHER" id="PTHR43863:SF2">
    <property type="entry name" value="MALTASE-GLUCOAMYLASE"/>
    <property type="match status" value="1"/>
</dbReference>
<dbReference type="InterPro" id="IPR017853">
    <property type="entry name" value="GH"/>
</dbReference>
<dbReference type="InterPro" id="IPR013783">
    <property type="entry name" value="Ig-like_fold"/>
</dbReference>
<comment type="similarity">
    <text evidence="1">Belongs to the glycosyl hydrolase 31 family.</text>
</comment>
<dbReference type="SUPFAM" id="SSF51011">
    <property type="entry name" value="Glycosyl hydrolase domain"/>
    <property type="match status" value="1"/>
</dbReference>
<dbReference type="Gene3D" id="2.60.40.1180">
    <property type="entry name" value="Golgi alpha-mannosidase II"/>
    <property type="match status" value="2"/>
</dbReference>
<reference evidence="6 7" key="1">
    <citation type="submission" date="2023-07" db="EMBL/GenBank/DDBJ databases">
        <title>Genomic Encyclopedia of Type Strains, Phase IV (KMG-IV): sequencing the most valuable type-strain genomes for metagenomic binning, comparative biology and taxonomic classification.</title>
        <authorList>
            <person name="Goeker M."/>
        </authorList>
    </citation>
    <scope>NUCLEOTIDE SEQUENCE [LARGE SCALE GENOMIC DNA]</scope>
    <source>
        <strain evidence="6 7">DSM 17740</strain>
    </source>
</reference>
<dbReference type="Gene3D" id="2.60.40.10">
    <property type="entry name" value="Immunoglobulins"/>
    <property type="match status" value="1"/>
</dbReference>
<organism evidence="6 7">
    <name type="scientific">Caldalkalibacillus uzonensis</name>
    <dbReference type="NCBI Taxonomy" id="353224"/>
    <lineage>
        <taxon>Bacteria</taxon>
        <taxon>Bacillati</taxon>
        <taxon>Bacillota</taxon>
        <taxon>Bacilli</taxon>
        <taxon>Bacillales</taxon>
        <taxon>Bacillaceae</taxon>
        <taxon>Caldalkalibacillus</taxon>
    </lineage>
</organism>
<feature type="domain" description="Glycosyl hydrolase family 31 C-terminal" evidence="4">
    <location>
        <begin position="975"/>
        <end position="1061"/>
    </location>
</feature>
<dbReference type="SUPFAM" id="SSF51445">
    <property type="entry name" value="(Trans)glycosidases"/>
    <property type="match status" value="1"/>
</dbReference>
<evidence type="ECO:0000259" key="2">
    <source>
        <dbReference type="Pfam" id="PF01055"/>
    </source>
</evidence>
<evidence type="ECO:0000259" key="5">
    <source>
        <dbReference type="Pfam" id="PF22681"/>
    </source>
</evidence>
<evidence type="ECO:0000259" key="4">
    <source>
        <dbReference type="Pfam" id="PF21365"/>
    </source>
</evidence>
<dbReference type="RefSeq" id="WP_307336801.1">
    <property type="nucleotide sequence ID" value="NZ_JAUSUQ010000003.1"/>
</dbReference>
<dbReference type="SUPFAM" id="SSF74650">
    <property type="entry name" value="Galactose mutarotase-like"/>
    <property type="match status" value="1"/>
</dbReference>
<feature type="domain" description="Glycoside hydrolase family 31 TIM barrel" evidence="2">
    <location>
        <begin position="615"/>
        <end position="966"/>
    </location>
</feature>
<dbReference type="InterPro" id="IPR048395">
    <property type="entry name" value="Glyco_hydro_31_C"/>
</dbReference>
<gene>
    <name evidence="6" type="ORF">J2S00_001244</name>
</gene>
<comment type="caution">
    <text evidence="6">The sequence shown here is derived from an EMBL/GenBank/DDBJ whole genome shotgun (WGS) entry which is preliminary data.</text>
</comment>
<dbReference type="Pfam" id="PF01055">
    <property type="entry name" value="Glyco_hydro_31_2nd"/>
    <property type="match status" value="1"/>
</dbReference>
<dbReference type="GO" id="GO:0016787">
    <property type="term" value="F:hydrolase activity"/>
    <property type="evidence" value="ECO:0007669"/>
    <property type="project" value="UniProtKB-KW"/>
</dbReference>
<dbReference type="CDD" id="cd14752">
    <property type="entry name" value="GH31_N"/>
    <property type="match status" value="1"/>
</dbReference>
<dbReference type="InterPro" id="IPR000322">
    <property type="entry name" value="Glyco_hydro_31_TIM"/>
</dbReference>
<keyword evidence="7" id="KW-1185">Reference proteome</keyword>
<dbReference type="Pfam" id="PF21365">
    <property type="entry name" value="Glyco_hydro_31_3rd"/>
    <property type="match status" value="1"/>
</dbReference>
<dbReference type="InterPro" id="IPR013780">
    <property type="entry name" value="Glyco_hydro_b"/>
</dbReference>
<dbReference type="Proteomes" id="UP001232445">
    <property type="component" value="Unassembled WGS sequence"/>
</dbReference>
<sequence>MSLMGKLFRAYCYQLEKRFNQSEQILKQSAEQTGKEDHILPKAVWIWMLAEHQARSNEHQLVIQYQSLIEHAVNFICDHWQQPASNIWGESDDLIHISNLGICYGALNAAKRLTGQNILQKYLTEIRDFVFEHGLSGGMLIRAKDKREVSTDLLATVMPFGLFSPEDLVLVEAVKAIEERLVYDNKVYHSLASRKESPASTAWLAWYFTEKGELDKGNFYLKTARQLLSGEDSGDGELADALIDIVNHYLSEALPATGEVRMIHTPFGHDNPYHPLQTDREPKLPQAGQDVKVRAQVWPEPENGQVFVHVRTESKEYEVKCVKKHQEDNVLWEASLGSFSLGETVRYAFYLQLPDRTVRGKEEYSFSPLALNELASVSCLGVDENTLWLKGEDTLQLHNVYIGMGNTAEGWRCEVRLADRGKSASPGIDLPPQQKQSLLHWQEDEEQIQLFGPNGTCVFRKKPFHIQVLDGKENILLSGYEHLLPVLQWSVDSEGQVYQMRWNFHSPLDERFYGMGERYHRLQYRGERIDCYVYNQYRDQGSRTYLPAPFYLSSKGYGFFLDHPCYSVFDFAHQFEDLLSINIDLNPARPFCSFHLFSGEPKEVLQHYTAVTGKPVLPPVWAFGPWMSSNNWDRESVVKQQVELTNRYQIPATVLVLEQWSDECTYYIFNDAEYDLKPGHDFFNYEDFHFPAWGRWPNPKALIDYVHQQGMKVILWQIPIQKYLNKQSHAQKDEDERYMIEAGYVVKEKDGRPYRIPEGWFKGSLLMDFSNNEACEWWFSKRKYLLEIGVDGFKTDGGEFVFGRDVQFADGRTGAEMRNLYPNDYVQAYFDFASSYHNGEALTFSRAGYAGAQNFPAHWAGDERSTFDAFRHSLIAGLSSGLSGIPFWGWDLAGFNGEIPTCELFIRSAQMAAFCPIMQYHAESKAEFNQDRTPWNIAERTGDRRAIEGYRFYANLRMNLLPYIFAQAKTSSLTGVPLMRSLWLEFPDDLRCYSVYDQYLFGDDLLVAPVIEEGATERMVYFPQGKWIDLWTNEVVTGPCWKRVKAPLLKIPVYVRQGTVLACNCGEDLKLGTWVGNRVDQYAGQPVLRLYPAEGMTKTVEDHLQQTWSISCRRADGQWQIDVNGPKGTVCLIPQSLLEGEQTILVNGREIQPNKQATTDDSCVVIRL</sequence>
<dbReference type="PANTHER" id="PTHR43863">
    <property type="entry name" value="HYDROLASE, PUTATIVE (AFU_ORTHOLOGUE AFUA_1G03140)-RELATED"/>
    <property type="match status" value="1"/>
</dbReference>
<keyword evidence="6" id="KW-0378">Hydrolase</keyword>
<dbReference type="InterPro" id="IPR008928">
    <property type="entry name" value="6-hairpin_glycosidase_sf"/>
</dbReference>
<feature type="domain" description="Lmo2446-like N-terminal" evidence="5">
    <location>
        <begin position="263"/>
        <end position="328"/>
    </location>
</feature>
<dbReference type="Gene3D" id="2.60.40.1760">
    <property type="entry name" value="glycosyl hydrolase (family 31)"/>
    <property type="match status" value="1"/>
</dbReference>
<evidence type="ECO:0000259" key="3">
    <source>
        <dbReference type="Pfam" id="PF13802"/>
    </source>
</evidence>
<dbReference type="Gene3D" id="1.50.10.10">
    <property type="match status" value="1"/>
</dbReference>